<feature type="region of interest" description="Disordered" evidence="1">
    <location>
        <begin position="187"/>
        <end position="503"/>
    </location>
</feature>
<feature type="compositionally biased region" description="Basic and acidic residues" evidence="1">
    <location>
        <begin position="324"/>
        <end position="333"/>
    </location>
</feature>
<dbReference type="EMBL" id="JBHTAP010000001">
    <property type="protein sequence ID" value="MFC7236078.1"/>
    <property type="molecule type" value="Genomic_DNA"/>
</dbReference>
<feature type="compositionally biased region" description="Acidic residues" evidence="1">
    <location>
        <begin position="257"/>
        <end position="294"/>
    </location>
</feature>
<dbReference type="InterPro" id="IPR055949">
    <property type="entry name" value="DUF7527"/>
</dbReference>
<dbReference type="GeneID" id="79267784"/>
<dbReference type="RefSeq" id="WP_276234230.1">
    <property type="nucleotide sequence ID" value="NZ_CP119802.1"/>
</dbReference>
<dbReference type="AlphaFoldDB" id="A0ABD5ZRJ8"/>
<protein>
    <recommendedName>
        <fullName evidence="2">DUF7527 domain-containing protein</fullName>
    </recommendedName>
</protein>
<organism evidence="3 4">
    <name type="scientific">Halosegnis marinus</name>
    <dbReference type="NCBI Taxonomy" id="3034023"/>
    <lineage>
        <taxon>Archaea</taxon>
        <taxon>Methanobacteriati</taxon>
        <taxon>Methanobacteriota</taxon>
        <taxon>Stenosarchaea group</taxon>
        <taxon>Halobacteria</taxon>
        <taxon>Halobacteriales</taxon>
        <taxon>Natronomonadaceae</taxon>
        <taxon>Halosegnis</taxon>
    </lineage>
</organism>
<name>A0ABD5ZRJ8_9EURY</name>
<gene>
    <name evidence="3" type="ORF">ACFQJ4_12200</name>
</gene>
<accession>A0ABD5ZRJ8</accession>
<feature type="compositionally biased region" description="Basic and acidic residues" evidence="1">
    <location>
        <begin position="418"/>
        <end position="445"/>
    </location>
</feature>
<evidence type="ECO:0000313" key="3">
    <source>
        <dbReference type="EMBL" id="MFC7236078.1"/>
    </source>
</evidence>
<reference evidence="3 4" key="1">
    <citation type="journal article" date="2019" name="Int. J. Syst. Evol. Microbiol.">
        <title>The Global Catalogue of Microorganisms (GCM) 10K type strain sequencing project: providing services to taxonomists for standard genome sequencing and annotation.</title>
        <authorList>
            <consortium name="The Broad Institute Genomics Platform"/>
            <consortium name="The Broad Institute Genome Sequencing Center for Infectious Disease"/>
            <person name="Wu L."/>
            <person name="Ma J."/>
        </authorList>
    </citation>
    <scope>NUCLEOTIDE SEQUENCE [LARGE SCALE GENOMIC DNA]</scope>
    <source>
        <strain evidence="3 4">DT85</strain>
    </source>
</reference>
<dbReference type="Pfam" id="PF24371">
    <property type="entry name" value="DUF7527"/>
    <property type="match status" value="1"/>
</dbReference>
<proteinExistence type="predicted"/>
<evidence type="ECO:0000313" key="4">
    <source>
        <dbReference type="Proteomes" id="UP001596398"/>
    </source>
</evidence>
<feature type="compositionally biased region" description="Acidic residues" evidence="1">
    <location>
        <begin position="214"/>
        <end position="230"/>
    </location>
</feature>
<dbReference type="Proteomes" id="UP001596398">
    <property type="component" value="Unassembled WGS sequence"/>
</dbReference>
<feature type="compositionally biased region" description="Low complexity" evidence="1">
    <location>
        <begin position="244"/>
        <end position="256"/>
    </location>
</feature>
<feature type="domain" description="DUF7527" evidence="2">
    <location>
        <begin position="531"/>
        <end position="766"/>
    </location>
</feature>
<evidence type="ECO:0000259" key="2">
    <source>
        <dbReference type="Pfam" id="PF24371"/>
    </source>
</evidence>
<feature type="compositionally biased region" description="Basic and acidic residues" evidence="1">
    <location>
        <begin position="470"/>
        <end position="494"/>
    </location>
</feature>
<evidence type="ECO:0000256" key="1">
    <source>
        <dbReference type="SAM" id="MobiDB-lite"/>
    </source>
</evidence>
<sequence length="766" mass="80880">MDTWVEEIEGWKSRPFSGGYAGLHDLADADFSGAVSAGSTWALFVNGRVVAVRLYKQTAAGPEFEAGDIERFADADGTVYEAPHPSVPLLVAMMLAGGETRGRYYTQQTPIEEVDGTLTEGGFTGYVELSENVLSGDYYTVYQAGRSMDLAFVGNARRLKTGDEAREDAHDEVGIYEVVAADIDVTEIPETEDSSPGAAAGVGAGGAAAGAAPDVDDEADADDGAEPDDDSVGREDGVAGAAGGAAVAAAATGDADSTAEADAVTDEEPEADGTGDEPDAEADADDGTEPDAEPDGTAARTAGPEADVAEPAGGDPAGDESDDRDGAADRDDPVGAVARVSREEEPPAGDDLVGRDADEGTAASAVSNAPEAPPAEEASEPAGAAASPTERLASRSVPSLDPERTAEGDGSAAAAVGGRRDRPGARRQPDPSPDPEREPESREADGADPEELAELREELAGVRESLAVAETERDEAREELARVESELERVRNDRDDLEAERDDLRGEAERLRGRINDLEAELGGSGDGPSLTEAEALAGTNLFVRYASKGKTTVEDARDGNGSPEELRENLRITSHTRFEAEGASVDGRPFEEWLHASQRYRFAEWLVARLVFEVRDTGNADRMGDLYDALPDIDRIELDGAIAVPDGDEEVEVGFDVVCRDRMGEPLFAANLDASREPVGEEEMAELVRDAVAVCRAERTFAGAFYLTAAFYESPALETARDATSGSLLSRDSRLSYVKESRNRGFHLSLVESRDDEFHLSVPDL</sequence>
<comment type="caution">
    <text evidence="3">The sequence shown here is derived from an EMBL/GenBank/DDBJ whole genome shotgun (WGS) entry which is preliminary data.</text>
</comment>
<keyword evidence="4" id="KW-1185">Reference proteome</keyword>
<dbReference type="Gene3D" id="1.10.287.1490">
    <property type="match status" value="1"/>
</dbReference>